<dbReference type="PANTHER" id="PTHR35370">
    <property type="entry name" value="CYTOPLASMIC PROTEIN-RELATED-RELATED"/>
    <property type="match status" value="1"/>
</dbReference>
<protein>
    <submittedName>
        <fullName evidence="1">Type VI secretion system protein ImpG</fullName>
    </submittedName>
</protein>
<dbReference type="EMBL" id="FNEC01000030">
    <property type="protein sequence ID" value="SDK16404.1"/>
    <property type="molecule type" value="Genomic_DNA"/>
</dbReference>
<gene>
    <name evidence="1" type="ORF">SAMN05216189_103053</name>
    <name evidence="2" type="ORF">SAMN06295949_109127</name>
</gene>
<dbReference type="Proteomes" id="UP000199693">
    <property type="component" value="Unassembled WGS sequence"/>
</dbReference>
<dbReference type="PIRSF" id="PIRSF028304">
    <property type="entry name" value="UCP028304"/>
    <property type="match status" value="1"/>
</dbReference>
<organism evidence="1 4">
    <name type="scientific">Pseudomonas delhiensis</name>
    <dbReference type="NCBI Taxonomy" id="366289"/>
    <lineage>
        <taxon>Bacteria</taxon>
        <taxon>Pseudomonadati</taxon>
        <taxon>Pseudomonadota</taxon>
        <taxon>Gammaproteobacteria</taxon>
        <taxon>Pseudomonadales</taxon>
        <taxon>Pseudomonadaceae</taxon>
        <taxon>Pseudomonas</taxon>
    </lineage>
</organism>
<dbReference type="Proteomes" id="UP000198309">
    <property type="component" value="Unassembled WGS sequence"/>
</dbReference>
<name>A0A239ICR5_9PSED</name>
<accession>A0A239ICR5</accession>
<dbReference type="EMBL" id="FZPC01000009">
    <property type="protein sequence ID" value="SNS90204.1"/>
    <property type="molecule type" value="Genomic_DNA"/>
</dbReference>
<dbReference type="InterPro" id="IPR010272">
    <property type="entry name" value="T6SS_TssF"/>
</dbReference>
<evidence type="ECO:0000313" key="2">
    <source>
        <dbReference type="EMBL" id="SNS90204.1"/>
    </source>
</evidence>
<dbReference type="RefSeq" id="WP_089391367.1">
    <property type="nucleotide sequence ID" value="NZ_FNEC01000030.1"/>
</dbReference>
<keyword evidence="3" id="KW-1185">Reference proteome</keyword>
<dbReference type="NCBIfam" id="TIGR03359">
    <property type="entry name" value="VI_chp_6"/>
    <property type="match status" value="1"/>
</dbReference>
<sequence>MDGKFLDYYQRELLYLREMGGEFAERHPKIAARLGMSGSEVADPYVERLLEGFAFLCARIQLKMDAEFPRFSQRLLEILHPHYLSPLPSMAIAELRPDIRKGEINGGYRVPRGTAIESDALRRSGTACSYLTAHEVTLQPLALELVELGGLPPDLPLAGLGADAGRCRAALRIRLRTLGQLALKDLRLERLAFHLSAAEVQAQALLELLMQHSVGVVCQGLGEQPRRLLLDADALRHDGFAEDEALLPVDLRNFDGYRLLQEYFAFPARLLFLSIGGLQAFFDGAADLQGQGFELIVLLDRQDTELARHVDASHLALHCTPVINLFPRTAERIVLSERTPEYHLVVDRARPLDHEVFCVRSVHGLSAALDSEQAFRPFYCTYAADHANHGAYFSLRREPRLLAERARRGGAGAQYAGSEVFVSLVDERESPWRGDLKYLSAEVLCSSRDLPLLLRGQDPGRFLVPDAMPVSAVRLLRGPTPPRPALAQDQVAWGLISQLQFSYLSLMDGEHGESALRQLLSLYADLAEPGVARQVQGLTRCRLRPIYRNLAEPGPAAFCRGLAVELMVDEQAFSGASPYLLGAVLDRLFGRLVTLNSFVETRLLGQQRGEIGRWAARRGRRGLL</sequence>
<proteinExistence type="predicted"/>
<evidence type="ECO:0000313" key="1">
    <source>
        <dbReference type="EMBL" id="SDK16404.1"/>
    </source>
</evidence>
<evidence type="ECO:0000313" key="4">
    <source>
        <dbReference type="Proteomes" id="UP000199693"/>
    </source>
</evidence>
<reference evidence="1 4" key="1">
    <citation type="submission" date="2016-10" db="EMBL/GenBank/DDBJ databases">
        <authorList>
            <person name="de Groot N.N."/>
        </authorList>
    </citation>
    <scope>NUCLEOTIDE SEQUENCE [LARGE SCALE GENOMIC DNA]</scope>
    <source>
        <strain evidence="1 4">CCM 7361</strain>
    </source>
</reference>
<dbReference type="Pfam" id="PF05947">
    <property type="entry name" value="T6SS_TssF"/>
    <property type="match status" value="1"/>
</dbReference>
<evidence type="ECO:0000313" key="3">
    <source>
        <dbReference type="Proteomes" id="UP000198309"/>
    </source>
</evidence>
<dbReference type="AlphaFoldDB" id="A0A239ICR5"/>
<reference evidence="2 3" key="2">
    <citation type="submission" date="2017-06" db="EMBL/GenBank/DDBJ databases">
        <authorList>
            <person name="Varghese N."/>
            <person name="Submissions S."/>
        </authorList>
    </citation>
    <scope>NUCLEOTIDE SEQUENCE [LARGE SCALE GENOMIC DNA]</scope>
    <source>
        <strain evidence="2 3">RLD-1</strain>
    </source>
</reference>
<dbReference type="PANTHER" id="PTHR35370:SF1">
    <property type="entry name" value="TYPE VI SECRETION SYSTEM COMPONENT TSSF1"/>
    <property type="match status" value="1"/>
</dbReference>